<dbReference type="PANTHER" id="PTHR42715:SF12">
    <property type="entry name" value="BETA-GLUCOSIDASE G-RELATED"/>
    <property type="match status" value="1"/>
</dbReference>
<comment type="catalytic activity">
    <reaction evidence="1 13">
        <text>Hydrolysis of terminal, non-reducing beta-D-glucosyl residues with release of beta-D-glucose.</text>
        <dbReference type="EC" id="3.2.1.21"/>
    </reaction>
</comment>
<proteinExistence type="inferred from homology"/>
<gene>
    <name evidence="17" type="ORF">NliqN6_2473</name>
</gene>
<evidence type="ECO:0000256" key="10">
    <source>
        <dbReference type="ARBA" id="ARBA00023295"/>
    </source>
</evidence>
<dbReference type="PROSITE" id="PS00775">
    <property type="entry name" value="GLYCOSYL_HYDROL_F3"/>
    <property type="match status" value="1"/>
</dbReference>
<dbReference type="InterPro" id="IPR026891">
    <property type="entry name" value="Fn3-like"/>
</dbReference>
<evidence type="ECO:0000256" key="11">
    <source>
        <dbReference type="ARBA" id="ARBA00023326"/>
    </source>
</evidence>
<comment type="caution">
    <text evidence="17">The sequence shown here is derived from an EMBL/GenBank/DDBJ whole genome shotgun (WGS) entry which is preliminary data.</text>
</comment>
<dbReference type="PRINTS" id="PR00133">
    <property type="entry name" value="GLHYDRLASE3"/>
</dbReference>
<comment type="pathway">
    <text evidence="3 13">Glycan metabolism; cellulose degradation.</text>
</comment>
<evidence type="ECO:0000256" key="12">
    <source>
        <dbReference type="ARBA" id="ARBA00024983"/>
    </source>
</evidence>
<dbReference type="OrthoDB" id="416222at2759"/>
<feature type="compositionally biased region" description="Gly residues" evidence="14">
    <location>
        <begin position="437"/>
        <end position="454"/>
    </location>
</feature>
<keyword evidence="11 13" id="KW-0624">Polysaccharide degradation</keyword>
<evidence type="ECO:0000256" key="9">
    <source>
        <dbReference type="ARBA" id="ARBA00023277"/>
    </source>
</evidence>
<evidence type="ECO:0000256" key="2">
    <source>
        <dbReference type="ARBA" id="ARBA00004613"/>
    </source>
</evidence>
<dbReference type="Gene3D" id="3.40.50.1700">
    <property type="entry name" value="Glycoside hydrolase family 3 C-terminal domain"/>
    <property type="match status" value="1"/>
</dbReference>
<dbReference type="InterPro" id="IPR017853">
    <property type="entry name" value="GH"/>
</dbReference>
<dbReference type="GO" id="GO:0030245">
    <property type="term" value="P:cellulose catabolic process"/>
    <property type="evidence" value="ECO:0007669"/>
    <property type="project" value="UniProtKB-UniPathway"/>
</dbReference>
<name>A0A8H3TRF8_9TREE</name>
<keyword evidence="6 15" id="KW-0732">Signal</keyword>
<feature type="domain" description="Fibronectin type III-like" evidence="16">
    <location>
        <begin position="711"/>
        <end position="781"/>
    </location>
</feature>
<dbReference type="EMBL" id="BLZA01000017">
    <property type="protein sequence ID" value="GHJ86071.1"/>
    <property type="molecule type" value="Genomic_DNA"/>
</dbReference>
<comment type="subcellular location">
    <subcellularLocation>
        <location evidence="2">Secreted</location>
    </subcellularLocation>
</comment>
<dbReference type="Proteomes" id="UP000620104">
    <property type="component" value="Unassembled WGS sequence"/>
</dbReference>
<dbReference type="InterPro" id="IPR019800">
    <property type="entry name" value="Glyco_hydro_3_AS"/>
</dbReference>
<evidence type="ECO:0000256" key="5">
    <source>
        <dbReference type="ARBA" id="ARBA00022525"/>
    </source>
</evidence>
<organism evidence="17 18">
    <name type="scientific">Naganishia liquefaciens</name>
    <dbReference type="NCBI Taxonomy" id="104408"/>
    <lineage>
        <taxon>Eukaryota</taxon>
        <taxon>Fungi</taxon>
        <taxon>Dikarya</taxon>
        <taxon>Basidiomycota</taxon>
        <taxon>Agaricomycotina</taxon>
        <taxon>Tremellomycetes</taxon>
        <taxon>Filobasidiales</taxon>
        <taxon>Filobasidiaceae</taxon>
        <taxon>Naganishia</taxon>
    </lineage>
</organism>
<feature type="signal peptide" evidence="15">
    <location>
        <begin position="1"/>
        <end position="16"/>
    </location>
</feature>
<feature type="region of interest" description="Disordered" evidence="14">
    <location>
        <begin position="426"/>
        <end position="454"/>
    </location>
</feature>
<evidence type="ECO:0000256" key="13">
    <source>
        <dbReference type="RuleBase" id="RU361161"/>
    </source>
</evidence>
<evidence type="ECO:0000313" key="17">
    <source>
        <dbReference type="EMBL" id="GHJ86071.1"/>
    </source>
</evidence>
<dbReference type="GO" id="GO:0005576">
    <property type="term" value="C:extracellular region"/>
    <property type="evidence" value="ECO:0007669"/>
    <property type="project" value="UniProtKB-SubCell"/>
</dbReference>
<evidence type="ECO:0000256" key="1">
    <source>
        <dbReference type="ARBA" id="ARBA00000448"/>
    </source>
</evidence>
<evidence type="ECO:0000256" key="4">
    <source>
        <dbReference type="ARBA" id="ARBA00005336"/>
    </source>
</evidence>
<dbReference type="Pfam" id="PF14310">
    <property type="entry name" value="Fn3-like"/>
    <property type="match status" value="1"/>
</dbReference>
<evidence type="ECO:0000313" key="18">
    <source>
        <dbReference type="Proteomes" id="UP000620104"/>
    </source>
</evidence>
<keyword evidence="7 13" id="KW-0378">Hydrolase</keyword>
<dbReference type="InterPro" id="IPR036881">
    <property type="entry name" value="Glyco_hydro_3_C_sf"/>
</dbReference>
<dbReference type="AlphaFoldDB" id="A0A8H3TRF8"/>
<evidence type="ECO:0000256" key="3">
    <source>
        <dbReference type="ARBA" id="ARBA00004987"/>
    </source>
</evidence>
<dbReference type="Gene3D" id="2.60.40.10">
    <property type="entry name" value="Immunoglobulins"/>
    <property type="match status" value="1"/>
</dbReference>
<comment type="similarity">
    <text evidence="4 13">Belongs to the glycosyl hydrolase 3 family.</text>
</comment>
<keyword evidence="10 13" id="KW-0326">Glycosidase</keyword>
<dbReference type="EC" id="3.2.1.21" evidence="13"/>
<keyword evidence="18" id="KW-1185">Reference proteome</keyword>
<dbReference type="Gene3D" id="3.20.20.300">
    <property type="entry name" value="Glycoside hydrolase, family 3, N-terminal domain"/>
    <property type="match status" value="1"/>
</dbReference>
<evidence type="ECO:0000256" key="15">
    <source>
        <dbReference type="SAM" id="SignalP"/>
    </source>
</evidence>
<keyword evidence="9 13" id="KW-0119">Carbohydrate metabolism</keyword>
<evidence type="ECO:0000256" key="6">
    <source>
        <dbReference type="ARBA" id="ARBA00022729"/>
    </source>
</evidence>
<dbReference type="FunFam" id="3.20.20.300:FF:000002">
    <property type="entry name" value="Probable beta-glucosidase"/>
    <property type="match status" value="1"/>
</dbReference>
<dbReference type="InterPro" id="IPR002772">
    <property type="entry name" value="Glyco_hydro_3_C"/>
</dbReference>
<dbReference type="SMART" id="SM01217">
    <property type="entry name" value="Fn3_like"/>
    <property type="match status" value="1"/>
</dbReference>
<dbReference type="InterPro" id="IPR013783">
    <property type="entry name" value="Ig-like_fold"/>
</dbReference>
<comment type="function">
    <text evidence="12">Beta-glucosidases are one of a number of cellulolytic enzymes involved in the degradation of cellulosic biomass. Catalyzes the last step releasing glucose from the inhibitory cellobiose.</text>
</comment>
<dbReference type="SUPFAM" id="SSF51445">
    <property type="entry name" value="(Trans)glycosidases"/>
    <property type="match status" value="1"/>
</dbReference>
<accession>A0A8H3TRF8</accession>
<dbReference type="Pfam" id="PF01915">
    <property type="entry name" value="Glyco_hydro_3_C"/>
    <property type="match status" value="1"/>
</dbReference>
<dbReference type="InterPro" id="IPR050288">
    <property type="entry name" value="Cellulose_deg_GH3"/>
</dbReference>
<dbReference type="Pfam" id="PF00933">
    <property type="entry name" value="Glyco_hydro_3"/>
    <property type="match status" value="1"/>
</dbReference>
<dbReference type="GO" id="GO:0008422">
    <property type="term" value="F:beta-glucosidase activity"/>
    <property type="evidence" value="ECO:0007669"/>
    <property type="project" value="UniProtKB-EC"/>
</dbReference>
<dbReference type="InterPro" id="IPR001764">
    <property type="entry name" value="Glyco_hydro_3_N"/>
</dbReference>
<evidence type="ECO:0000256" key="7">
    <source>
        <dbReference type="ARBA" id="ARBA00022801"/>
    </source>
</evidence>
<evidence type="ECO:0000256" key="14">
    <source>
        <dbReference type="SAM" id="MobiDB-lite"/>
    </source>
</evidence>
<evidence type="ECO:0000256" key="8">
    <source>
        <dbReference type="ARBA" id="ARBA00023180"/>
    </source>
</evidence>
<feature type="chain" id="PRO_5034552731" description="beta-glucosidase" evidence="15">
    <location>
        <begin position="17"/>
        <end position="792"/>
    </location>
</feature>
<dbReference type="SUPFAM" id="SSF52279">
    <property type="entry name" value="Beta-D-glucan exohydrolase, C-terminal domain"/>
    <property type="match status" value="1"/>
</dbReference>
<dbReference type="InterPro" id="IPR036962">
    <property type="entry name" value="Glyco_hydro_3_N_sf"/>
</dbReference>
<dbReference type="UniPathway" id="UPA00696"/>
<sequence length="792" mass="84382">MRVPTLLALSAASVAALPASNKLYKKQASPDAPNAFGLAYTTPPPMANGGAWSAAFQRASDVTSQMTLEEKISIVTGQNGRCVGNTGAVPRLDIPALCLQDGPTGPRPVDGHTQFPAGVTTAATWDRELIYERSRAMGQEFYDLGVHVALAPVTGGPLGRAPRGGRNWEGWYADPYATGEASYLSVRGLQDAGVQATSKHFIAYEQETSRNVYINKTLGSQPGLATTLQLPISSNLDDKTTHETYLWSFAEAVRAGTSSVMSSYNIINGTHASANSDALNGLLKTELNFQGFVVSDWGGIWGTREAVYGGNDLDMPGNGFNGLLGIFYGDELRDLVNNGTIAESRLDDMIHRVLTPYYAAGQADKKLPDVPFNAGSGTDAVTYRLVQKPSTVDLVRKIAEDGAVLLKNEGGLPLKSVPRIAVIGNDAGPPSRDAGDTGEGIPIGSGSNGTLADGGGSGYSTPLNLIYPLMSIQERAAKDSSKVSWMLNDTDIATAQTTAADADVALVFVSAWASEGYDRTDLNLTGGGDALVQAVAAVNNNTVVVMHIPGPTLVDAWIDHPNITAVLAPLLPGEQTGPSLVSILYGDISPSGKLPFTIAKQSADYPPNTITSQTEAENLAPQADFVEGNYIDYKWFDAKNIEPRFAFGHGIGYSTFEYSNIRKNETFAFDSLAIQKTNEAFVGQQEGESLYDVLISVEVDVKNSGNVVACEAAQLYVEFPASANQPARQLRGFDKVKQAAPGSTTTVSFPIRRKDIATWDVVQQRWVVATEPVTFHVGASSRDLPLTITHTF</sequence>
<protein>
    <recommendedName>
        <fullName evidence="13">beta-glucosidase</fullName>
        <ecNumber evidence="13">3.2.1.21</ecNumber>
    </recommendedName>
</protein>
<dbReference type="PANTHER" id="PTHR42715">
    <property type="entry name" value="BETA-GLUCOSIDASE"/>
    <property type="match status" value="1"/>
</dbReference>
<keyword evidence="5" id="KW-0964">Secreted</keyword>
<reference evidence="17" key="1">
    <citation type="submission" date="2020-07" db="EMBL/GenBank/DDBJ databases">
        <title>Draft Genome Sequence of a Deep-Sea Yeast, Naganishia (Cryptococcus) liquefaciens strain N6.</title>
        <authorList>
            <person name="Han Y.W."/>
            <person name="Kajitani R."/>
            <person name="Morimoto H."/>
            <person name="Parhat M."/>
            <person name="Tsubouchi H."/>
            <person name="Bakenova O."/>
            <person name="Ogata M."/>
            <person name="Argunhan B."/>
            <person name="Aoki R."/>
            <person name="Kajiwara S."/>
            <person name="Itoh T."/>
            <person name="Iwasaki H."/>
        </authorList>
    </citation>
    <scope>NUCLEOTIDE SEQUENCE</scope>
    <source>
        <strain evidence="17">N6</strain>
    </source>
</reference>
<keyword evidence="8" id="KW-0325">Glycoprotein</keyword>
<evidence type="ECO:0000259" key="16">
    <source>
        <dbReference type="SMART" id="SM01217"/>
    </source>
</evidence>